<accession>A0ABR8CST8</accession>
<evidence type="ECO:0000256" key="3">
    <source>
        <dbReference type="ARBA" id="ARBA00022555"/>
    </source>
</evidence>
<comment type="subunit">
    <text evidence="7">Homohexameric ring arranged as a trimer of dimers.</text>
</comment>
<keyword evidence="5 7" id="KW-0548">Nucleotidyltransferase</keyword>
<feature type="binding site" evidence="7">
    <location>
        <begin position="125"/>
        <end position="127"/>
    </location>
    <ligand>
        <name>phosphate</name>
        <dbReference type="ChEBI" id="CHEBI:43474"/>
        <note>substrate</note>
    </ligand>
</feature>
<dbReference type="PANTHER" id="PTHR11953:SF0">
    <property type="entry name" value="EXOSOME COMPLEX COMPONENT RRP41"/>
    <property type="match status" value="1"/>
</dbReference>
<dbReference type="HAMAP" id="MF_00564">
    <property type="entry name" value="RNase_PH"/>
    <property type="match status" value="1"/>
</dbReference>
<keyword evidence="7" id="KW-0808">Transferase</keyword>
<dbReference type="PANTHER" id="PTHR11953">
    <property type="entry name" value="EXOSOME COMPLEX COMPONENT"/>
    <property type="match status" value="1"/>
</dbReference>
<dbReference type="SUPFAM" id="SSF55666">
    <property type="entry name" value="Ribonuclease PH domain 2-like"/>
    <property type="match status" value="1"/>
</dbReference>
<keyword evidence="4 7" id="KW-0819">tRNA processing</keyword>
<dbReference type="InterPro" id="IPR050080">
    <property type="entry name" value="RNase_PH"/>
</dbReference>
<dbReference type="SUPFAM" id="SSF54211">
    <property type="entry name" value="Ribosomal protein S5 domain 2-like"/>
    <property type="match status" value="1"/>
</dbReference>
<feature type="domain" description="Exoribonuclease phosphorolytic" evidence="9">
    <location>
        <begin position="159"/>
        <end position="224"/>
    </location>
</feature>
<protein>
    <recommendedName>
        <fullName evidence="7">Ribonuclease PH</fullName>
        <shortName evidence="7">RNase PH</shortName>
        <ecNumber evidence="7">2.7.7.56</ecNumber>
    </recommendedName>
    <alternativeName>
        <fullName evidence="7">tRNA nucleotidyltransferase</fullName>
    </alternativeName>
</protein>
<evidence type="ECO:0000256" key="2">
    <source>
        <dbReference type="ARBA" id="ARBA00022552"/>
    </source>
</evidence>
<evidence type="ECO:0000313" key="11">
    <source>
        <dbReference type="Proteomes" id="UP000607281"/>
    </source>
</evidence>
<feature type="binding site" evidence="7">
    <location>
        <position position="87"/>
    </location>
    <ligand>
        <name>phosphate</name>
        <dbReference type="ChEBI" id="CHEBI:43474"/>
        <note>substrate</note>
    </ligand>
</feature>
<comment type="caution">
    <text evidence="10">The sequence shown here is derived from an EMBL/GenBank/DDBJ whole genome shotgun (WGS) entry which is preliminary data.</text>
</comment>
<dbReference type="NCBIfam" id="TIGR01966">
    <property type="entry name" value="RNasePH"/>
    <property type="match status" value="1"/>
</dbReference>
<dbReference type="Proteomes" id="UP000607281">
    <property type="component" value="Unassembled WGS sequence"/>
</dbReference>
<evidence type="ECO:0000256" key="7">
    <source>
        <dbReference type="HAMAP-Rule" id="MF_00564"/>
    </source>
</evidence>
<dbReference type="InterPro" id="IPR036345">
    <property type="entry name" value="ExoRNase_PH_dom2_sf"/>
</dbReference>
<evidence type="ECO:0000259" key="8">
    <source>
        <dbReference type="Pfam" id="PF01138"/>
    </source>
</evidence>
<sequence>MVWQRPDGRKPYELRPINFHTGFTRFAPGSVLTICGETKVLCTVSVAESVPKFLAGSGKGWLTAEYRMLPSATQQRHERELLKLSGRTQEIQRLIGRSLRAAIDFEVLGERTLTVDADVLQADAGTRTAAITGGFVALAGAISQLLQRGVLERSPLCGQVAAVSVGLLEEEAFLDLNYIEDVAATVDFNVVMNQHLGIIEVQGTAEEGSFSRTQLNRLLDCAENGIQQLLIAQKEAITDWDKLFLSSN</sequence>
<dbReference type="EC" id="2.7.7.56" evidence="7"/>
<dbReference type="Pfam" id="PF01138">
    <property type="entry name" value="RNase_PH"/>
    <property type="match status" value="1"/>
</dbReference>
<dbReference type="InterPro" id="IPR001247">
    <property type="entry name" value="ExoRNase_PH_dom1"/>
</dbReference>
<dbReference type="CDD" id="cd11362">
    <property type="entry name" value="RNase_PH_bact"/>
    <property type="match status" value="1"/>
</dbReference>
<keyword evidence="11" id="KW-1185">Reference proteome</keyword>
<keyword evidence="6" id="KW-0694">RNA-binding</keyword>
<dbReference type="InterPro" id="IPR027408">
    <property type="entry name" value="PNPase/RNase_PH_dom_sf"/>
</dbReference>
<dbReference type="Pfam" id="PF03725">
    <property type="entry name" value="RNase_PH_C"/>
    <property type="match status" value="1"/>
</dbReference>
<proteinExistence type="inferred from homology"/>
<organism evidence="10 11">
    <name type="scientific">Anabaena subtropica FACHB-260</name>
    <dbReference type="NCBI Taxonomy" id="2692884"/>
    <lineage>
        <taxon>Bacteria</taxon>
        <taxon>Bacillati</taxon>
        <taxon>Cyanobacteriota</taxon>
        <taxon>Cyanophyceae</taxon>
        <taxon>Nostocales</taxon>
        <taxon>Nostocaceae</taxon>
        <taxon>Anabaena</taxon>
    </lineage>
</organism>
<keyword evidence="2 7" id="KW-0698">rRNA processing</keyword>
<reference evidence="10 11" key="1">
    <citation type="journal article" date="2020" name="ISME J.">
        <title>Comparative genomics reveals insights into cyanobacterial evolution and habitat adaptation.</title>
        <authorList>
            <person name="Chen M.Y."/>
            <person name="Teng W.K."/>
            <person name="Zhao L."/>
            <person name="Hu C.X."/>
            <person name="Zhou Y.K."/>
            <person name="Han B.P."/>
            <person name="Song L.R."/>
            <person name="Shu W.S."/>
        </authorList>
    </citation>
    <scope>NUCLEOTIDE SEQUENCE [LARGE SCALE GENOMIC DNA]</scope>
    <source>
        <strain evidence="10 11">FACHB-260</strain>
    </source>
</reference>
<feature type="domain" description="Exoribonuclease phosphorolytic" evidence="8">
    <location>
        <begin position="13"/>
        <end position="139"/>
    </location>
</feature>
<comment type="similarity">
    <text evidence="1 7">Belongs to the RNase PH family.</text>
</comment>
<comment type="catalytic activity">
    <reaction evidence="7">
        <text>tRNA(n+1) + phosphate = tRNA(n) + a ribonucleoside 5'-diphosphate</text>
        <dbReference type="Rhea" id="RHEA:10628"/>
        <dbReference type="Rhea" id="RHEA-COMP:17343"/>
        <dbReference type="Rhea" id="RHEA-COMP:17344"/>
        <dbReference type="ChEBI" id="CHEBI:43474"/>
        <dbReference type="ChEBI" id="CHEBI:57930"/>
        <dbReference type="ChEBI" id="CHEBI:173114"/>
        <dbReference type="EC" id="2.7.7.56"/>
    </reaction>
</comment>
<dbReference type="InterPro" id="IPR020568">
    <property type="entry name" value="Ribosomal_Su5_D2-typ_SF"/>
</dbReference>
<comment type="function">
    <text evidence="7">Phosphorolytic 3'-5' exoribonuclease that plays an important role in tRNA 3'-end maturation. Removes nucleotide residues following the 3'-CCA terminus of tRNAs; can also add nucleotides to the ends of RNA molecules by using nucleoside diphosphates as substrates, but this may not be physiologically important. Probably plays a role in initiation of 16S rRNA degradation (leading to ribosome degradation) during starvation.</text>
</comment>
<dbReference type="RefSeq" id="WP_190408673.1">
    <property type="nucleotide sequence ID" value="NZ_JACJRF010000039.1"/>
</dbReference>
<evidence type="ECO:0000256" key="4">
    <source>
        <dbReference type="ARBA" id="ARBA00022694"/>
    </source>
</evidence>
<dbReference type="PROSITE" id="PS01277">
    <property type="entry name" value="RIBONUCLEASE_PH"/>
    <property type="match status" value="1"/>
</dbReference>
<dbReference type="InterPro" id="IPR002381">
    <property type="entry name" value="RNase_PH_bac-type"/>
</dbReference>
<evidence type="ECO:0000313" key="10">
    <source>
        <dbReference type="EMBL" id="MBD2346251.1"/>
    </source>
</evidence>
<name>A0ABR8CST8_9NOST</name>
<evidence type="ECO:0000256" key="6">
    <source>
        <dbReference type="ARBA" id="ARBA00022884"/>
    </source>
</evidence>
<gene>
    <name evidence="7 10" type="primary">rph</name>
    <name evidence="10" type="ORF">H6G18_19175</name>
</gene>
<dbReference type="EMBL" id="JACJRF010000039">
    <property type="protein sequence ID" value="MBD2346251.1"/>
    <property type="molecule type" value="Genomic_DNA"/>
</dbReference>
<dbReference type="Gene3D" id="3.30.230.70">
    <property type="entry name" value="GHMP Kinase, N-terminal domain"/>
    <property type="match status" value="1"/>
</dbReference>
<dbReference type="InterPro" id="IPR018336">
    <property type="entry name" value="RNase_PH_CS"/>
</dbReference>
<evidence type="ECO:0000259" key="9">
    <source>
        <dbReference type="Pfam" id="PF03725"/>
    </source>
</evidence>
<dbReference type="InterPro" id="IPR015847">
    <property type="entry name" value="ExoRNase_PH_dom2"/>
</dbReference>
<evidence type="ECO:0000256" key="5">
    <source>
        <dbReference type="ARBA" id="ARBA00022695"/>
    </source>
</evidence>
<keyword evidence="3 7" id="KW-0820">tRNA-binding</keyword>
<evidence type="ECO:0000256" key="1">
    <source>
        <dbReference type="ARBA" id="ARBA00006678"/>
    </source>
</evidence>